<evidence type="ECO:0000259" key="2">
    <source>
        <dbReference type="Pfam" id="PF00248"/>
    </source>
</evidence>
<dbReference type="OrthoDB" id="37537at2759"/>
<dbReference type="eggNOG" id="KOG1575">
    <property type="taxonomic scope" value="Eukaryota"/>
</dbReference>
<dbReference type="AlphaFoldDB" id="W9YHJ1"/>
<protein>
    <recommendedName>
        <fullName evidence="2">NADP-dependent oxidoreductase domain-containing protein</fullName>
    </recommendedName>
</protein>
<dbReference type="GeneID" id="19166337"/>
<dbReference type="GO" id="GO:0016491">
    <property type="term" value="F:oxidoreductase activity"/>
    <property type="evidence" value="ECO:0007669"/>
    <property type="project" value="UniProtKB-KW"/>
</dbReference>
<dbReference type="SUPFAM" id="SSF51430">
    <property type="entry name" value="NAD(P)-linked oxidoreductase"/>
    <property type="match status" value="1"/>
</dbReference>
<comment type="caution">
    <text evidence="3">The sequence shown here is derived from an EMBL/GenBank/DDBJ whole genome shotgun (WGS) entry which is preliminary data.</text>
</comment>
<dbReference type="STRING" id="1182542.W9YHJ1"/>
<dbReference type="EMBL" id="AMGY01000002">
    <property type="protein sequence ID" value="EXJ89140.1"/>
    <property type="molecule type" value="Genomic_DNA"/>
</dbReference>
<dbReference type="Pfam" id="PF00248">
    <property type="entry name" value="Aldo_ket_red"/>
    <property type="match status" value="1"/>
</dbReference>
<dbReference type="RefSeq" id="XP_007730537.1">
    <property type="nucleotide sequence ID" value="XM_007732347.1"/>
</dbReference>
<evidence type="ECO:0000313" key="4">
    <source>
        <dbReference type="Proteomes" id="UP000019478"/>
    </source>
</evidence>
<keyword evidence="4" id="KW-1185">Reference proteome</keyword>
<dbReference type="PANTHER" id="PTHR43625">
    <property type="entry name" value="AFLATOXIN B1 ALDEHYDE REDUCTASE"/>
    <property type="match status" value="1"/>
</dbReference>
<feature type="domain" description="NADP-dependent oxidoreductase" evidence="2">
    <location>
        <begin position="9"/>
        <end position="142"/>
    </location>
</feature>
<evidence type="ECO:0000313" key="3">
    <source>
        <dbReference type="EMBL" id="EXJ89140.1"/>
    </source>
</evidence>
<dbReference type="Proteomes" id="UP000019478">
    <property type="component" value="Unassembled WGS sequence"/>
</dbReference>
<reference evidence="3 4" key="1">
    <citation type="submission" date="2013-03" db="EMBL/GenBank/DDBJ databases">
        <title>The Genome Sequence of Capronia epimyces CBS 606.96.</title>
        <authorList>
            <consortium name="The Broad Institute Genomics Platform"/>
            <person name="Cuomo C."/>
            <person name="de Hoog S."/>
            <person name="Gorbushina A."/>
            <person name="Walker B."/>
            <person name="Young S.K."/>
            <person name="Zeng Q."/>
            <person name="Gargeya S."/>
            <person name="Fitzgerald M."/>
            <person name="Haas B."/>
            <person name="Abouelleil A."/>
            <person name="Allen A.W."/>
            <person name="Alvarado L."/>
            <person name="Arachchi H.M."/>
            <person name="Berlin A.M."/>
            <person name="Chapman S.B."/>
            <person name="Gainer-Dewar J."/>
            <person name="Goldberg J."/>
            <person name="Griggs A."/>
            <person name="Gujja S."/>
            <person name="Hansen M."/>
            <person name="Howarth C."/>
            <person name="Imamovic A."/>
            <person name="Ireland A."/>
            <person name="Larimer J."/>
            <person name="McCowan C."/>
            <person name="Murphy C."/>
            <person name="Pearson M."/>
            <person name="Poon T.W."/>
            <person name="Priest M."/>
            <person name="Roberts A."/>
            <person name="Saif S."/>
            <person name="Shea T."/>
            <person name="Sisk P."/>
            <person name="Sykes S."/>
            <person name="Wortman J."/>
            <person name="Nusbaum C."/>
            <person name="Birren B."/>
        </authorList>
    </citation>
    <scope>NUCLEOTIDE SEQUENCE [LARGE SCALE GENOMIC DNA]</scope>
    <source>
        <strain evidence="3 4">CBS 606.96</strain>
    </source>
</reference>
<dbReference type="PANTHER" id="PTHR43625:SF40">
    <property type="entry name" value="ALDO-KETO REDUCTASE YAKC [NADP(+)]"/>
    <property type="match status" value="1"/>
</dbReference>
<accession>W9YHJ1</accession>
<organism evidence="3 4">
    <name type="scientific">Capronia epimyces CBS 606.96</name>
    <dbReference type="NCBI Taxonomy" id="1182542"/>
    <lineage>
        <taxon>Eukaryota</taxon>
        <taxon>Fungi</taxon>
        <taxon>Dikarya</taxon>
        <taxon>Ascomycota</taxon>
        <taxon>Pezizomycotina</taxon>
        <taxon>Eurotiomycetes</taxon>
        <taxon>Chaetothyriomycetidae</taxon>
        <taxon>Chaetothyriales</taxon>
        <taxon>Herpotrichiellaceae</taxon>
        <taxon>Capronia</taxon>
    </lineage>
</organism>
<dbReference type="InterPro" id="IPR036812">
    <property type="entry name" value="NAD(P)_OxRdtase_dom_sf"/>
</dbReference>
<dbReference type="HOGENOM" id="CLU_1570428_0_0_1"/>
<proteinExistence type="predicted"/>
<dbReference type="InterPro" id="IPR023210">
    <property type="entry name" value="NADP_OxRdtase_dom"/>
</dbReference>
<evidence type="ECO:0000256" key="1">
    <source>
        <dbReference type="ARBA" id="ARBA00023002"/>
    </source>
</evidence>
<keyword evidence="1" id="KW-0560">Oxidoreductase</keyword>
<gene>
    <name evidence="3" type="ORF">A1O3_02204</name>
</gene>
<dbReference type="GO" id="GO:0005737">
    <property type="term" value="C:cytoplasm"/>
    <property type="evidence" value="ECO:0007669"/>
    <property type="project" value="TreeGrafter"/>
</dbReference>
<dbReference type="InterPro" id="IPR050791">
    <property type="entry name" value="Aldo-Keto_reductase"/>
</dbReference>
<dbReference type="Gene3D" id="3.20.20.100">
    <property type="entry name" value="NADP-dependent oxidoreductase domain"/>
    <property type="match status" value="1"/>
</dbReference>
<name>W9YHJ1_9EURO</name>
<sequence length="170" mass="18921">MGMGFPGSRLTAPIPDPERLALLDHAYELGCTFWDSSDIYVIIGKWLAQHPEKRKDIFLATKFGGIMLPMGVGFRGDPAYVPIACEQSLRLGVEVIDLWYPHRLDGSTPVEHIVAEMVKLKEQGKIRHIGLSEVSSATLRRAQAVLGGAIQGPDNFGEVDIRRFYPRFSK</sequence>